<evidence type="ECO:0000313" key="2">
    <source>
        <dbReference type="Proteomes" id="UP000241167"/>
    </source>
</evidence>
<dbReference type="RefSeq" id="WP_106510978.1">
    <property type="nucleotide sequence ID" value="NZ_PXYI01000001.1"/>
</dbReference>
<dbReference type="Proteomes" id="UP000241167">
    <property type="component" value="Unassembled WGS sequence"/>
</dbReference>
<dbReference type="PIRSF" id="PIRSF034110">
    <property type="entry name" value="DUF1203"/>
    <property type="match status" value="1"/>
</dbReference>
<dbReference type="OrthoDB" id="5953307at2"/>
<dbReference type="EMBL" id="PXYI01000001">
    <property type="protein sequence ID" value="PSJ42961.1"/>
    <property type="molecule type" value="Genomic_DNA"/>
</dbReference>
<organism evidence="1 2">
    <name type="scientific">Allosphingosinicella deserti</name>
    <dbReference type="NCBI Taxonomy" id="2116704"/>
    <lineage>
        <taxon>Bacteria</taxon>
        <taxon>Pseudomonadati</taxon>
        <taxon>Pseudomonadota</taxon>
        <taxon>Alphaproteobacteria</taxon>
        <taxon>Sphingomonadales</taxon>
        <taxon>Sphingomonadaceae</taxon>
        <taxon>Allosphingosinicella</taxon>
    </lineage>
</organism>
<gene>
    <name evidence="1" type="ORF">C7I55_00645</name>
</gene>
<accession>A0A2P7QYB5</accession>
<dbReference type="InterPro" id="IPR009593">
    <property type="entry name" value="DUF1203"/>
</dbReference>
<sequence length="154" mass="17008">MQARFIGLDPAPFRHLFGLSDEALAQQGAMRIAADSKPGFPCRITLRDAEPGESVLLLTHHHLGGETPYRASGPIFVREGAQSPYSDTALPADMRARLYSVRAYNGADMMIAAEVVEGEMLKRVIAGFLEREDTAYLHLHHARRGCFACRVERA</sequence>
<proteinExistence type="predicted"/>
<name>A0A2P7QYB5_9SPHN</name>
<dbReference type="AlphaFoldDB" id="A0A2P7QYB5"/>
<comment type="caution">
    <text evidence="1">The sequence shown here is derived from an EMBL/GenBank/DDBJ whole genome shotgun (WGS) entry which is preliminary data.</text>
</comment>
<keyword evidence="2" id="KW-1185">Reference proteome</keyword>
<reference evidence="1 2" key="1">
    <citation type="submission" date="2018-03" db="EMBL/GenBank/DDBJ databases">
        <title>The draft genome of Sphingosinicella sp. GL-C-18.</title>
        <authorList>
            <person name="Liu L."/>
            <person name="Li L."/>
            <person name="Liang L."/>
            <person name="Zhang X."/>
            <person name="Wang T."/>
        </authorList>
    </citation>
    <scope>NUCLEOTIDE SEQUENCE [LARGE SCALE GENOMIC DNA]</scope>
    <source>
        <strain evidence="1 2">GL-C-18</strain>
    </source>
</reference>
<dbReference type="Pfam" id="PF06718">
    <property type="entry name" value="DUF1203"/>
    <property type="match status" value="1"/>
</dbReference>
<protein>
    <submittedName>
        <fullName evidence="1">DUF1203 domain-containing protein</fullName>
    </submittedName>
</protein>
<evidence type="ECO:0000313" key="1">
    <source>
        <dbReference type="EMBL" id="PSJ42961.1"/>
    </source>
</evidence>